<dbReference type="Proteomes" id="UP001424532">
    <property type="component" value="Unassembled WGS sequence"/>
</dbReference>
<evidence type="ECO:0000313" key="6">
    <source>
        <dbReference type="EMBL" id="MEN8638371.1"/>
    </source>
</evidence>
<evidence type="ECO:0000256" key="1">
    <source>
        <dbReference type="ARBA" id="ARBA00023015"/>
    </source>
</evidence>
<dbReference type="RefSeq" id="WP_347148539.1">
    <property type="nucleotide sequence ID" value="NZ_JBDLYL010000002.1"/>
</dbReference>
<protein>
    <submittedName>
        <fullName evidence="6">AraC family transcriptional regulator</fullName>
    </submittedName>
</protein>
<name>A0ABV0D9B1_9PSED</name>
<dbReference type="SUPFAM" id="SSF51215">
    <property type="entry name" value="Regulatory protein AraC"/>
    <property type="match status" value="1"/>
</dbReference>
<dbReference type="Gene3D" id="1.10.10.60">
    <property type="entry name" value="Homeodomain-like"/>
    <property type="match status" value="1"/>
</dbReference>
<evidence type="ECO:0000256" key="4">
    <source>
        <dbReference type="ARBA" id="ARBA00037345"/>
    </source>
</evidence>
<dbReference type="PROSITE" id="PS01124">
    <property type="entry name" value="HTH_ARAC_FAMILY_2"/>
    <property type="match status" value="1"/>
</dbReference>
<dbReference type="SMART" id="SM00342">
    <property type="entry name" value="HTH_ARAC"/>
    <property type="match status" value="1"/>
</dbReference>
<evidence type="ECO:0000256" key="2">
    <source>
        <dbReference type="ARBA" id="ARBA00023125"/>
    </source>
</evidence>
<keyword evidence="2" id="KW-0238">DNA-binding</keyword>
<dbReference type="PANTHER" id="PTHR46796">
    <property type="entry name" value="HTH-TYPE TRANSCRIPTIONAL ACTIVATOR RHAS-RELATED"/>
    <property type="match status" value="1"/>
</dbReference>
<dbReference type="Pfam" id="PF02311">
    <property type="entry name" value="AraC_binding"/>
    <property type="match status" value="1"/>
</dbReference>
<feature type="domain" description="HTH araC/xylS-type" evidence="5">
    <location>
        <begin position="161"/>
        <end position="258"/>
    </location>
</feature>
<sequence length="275" mass="30189">MPLTSQPLLACAQLELSWVHAQGSASFARHTHDEYVLGANLRGAEQIWLDGRELAVPARRVTLYNPLAVQASTFGPDGVEYISLHLATDTLRQVIGDNNLRSTDQPPAFEQGILEHPGLFAALLDLARADAGEREQALLLLVAQLLEQPTATPGEQSVAVSRSLAAMNASLDGRLELEQLAQLAGLSKYHYARCFKKATGLGPLQYHMQLRLIEARRRLRAGQHPQDVALDLGFYDQSHFIGAFRRVHGVTPQHYASHYKGGAARMTGSHHTNTH</sequence>
<dbReference type="Pfam" id="PF12833">
    <property type="entry name" value="HTH_18"/>
    <property type="match status" value="1"/>
</dbReference>
<dbReference type="EMBL" id="JBDLYL010000002">
    <property type="protein sequence ID" value="MEN8638371.1"/>
    <property type="molecule type" value="Genomic_DNA"/>
</dbReference>
<evidence type="ECO:0000259" key="5">
    <source>
        <dbReference type="PROSITE" id="PS01124"/>
    </source>
</evidence>
<dbReference type="PANTHER" id="PTHR46796:SF2">
    <property type="entry name" value="TRANSCRIPTIONAL REGULATORY PROTEIN"/>
    <property type="match status" value="1"/>
</dbReference>
<accession>A0ABV0D9B1</accession>
<dbReference type="InterPro" id="IPR037923">
    <property type="entry name" value="HTH-like"/>
</dbReference>
<evidence type="ECO:0000313" key="7">
    <source>
        <dbReference type="Proteomes" id="UP001424532"/>
    </source>
</evidence>
<gene>
    <name evidence="6" type="ORF">ABFE88_01695</name>
</gene>
<dbReference type="InterPro" id="IPR050204">
    <property type="entry name" value="AraC_XylS_family_regulators"/>
</dbReference>
<dbReference type="InterPro" id="IPR018060">
    <property type="entry name" value="HTH_AraC"/>
</dbReference>
<comment type="caution">
    <text evidence="6">The sequence shown here is derived from an EMBL/GenBank/DDBJ whole genome shotgun (WGS) entry which is preliminary data.</text>
</comment>
<keyword evidence="1" id="KW-0805">Transcription regulation</keyword>
<comment type="function">
    <text evidence="4">Regulatory protein of the TOL plasmid xyl operons. XylS activates the xylXYZLTEGFJQKIH operon required for the degradation of toluene, m-xylene and p-xylene.</text>
</comment>
<dbReference type="InterPro" id="IPR003313">
    <property type="entry name" value="AraC-bd"/>
</dbReference>
<proteinExistence type="predicted"/>
<dbReference type="InterPro" id="IPR009057">
    <property type="entry name" value="Homeodomain-like_sf"/>
</dbReference>
<evidence type="ECO:0000256" key="3">
    <source>
        <dbReference type="ARBA" id="ARBA00023163"/>
    </source>
</evidence>
<dbReference type="SUPFAM" id="SSF46689">
    <property type="entry name" value="Homeodomain-like"/>
    <property type="match status" value="2"/>
</dbReference>
<keyword evidence="7" id="KW-1185">Reference proteome</keyword>
<organism evidence="6 7">
    <name type="scientific">Pseudomonas sichuanensis</name>
    <dbReference type="NCBI Taxonomy" id="2213015"/>
    <lineage>
        <taxon>Bacteria</taxon>
        <taxon>Pseudomonadati</taxon>
        <taxon>Pseudomonadota</taxon>
        <taxon>Gammaproteobacteria</taxon>
        <taxon>Pseudomonadales</taxon>
        <taxon>Pseudomonadaceae</taxon>
        <taxon>Pseudomonas</taxon>
    </lineage>
</organism>
<keyword evidence="3" id="KW-0804">Transcription</keyword>
<reference evidence="6 7" key="1">
    <citation type="submission" date="2024-05" db="EMBL/GenBank/DDBJ databases">
        <title>Sequence of Lycoming College course isolates.</title>
        <authorList>
            <person name="Reigle C.A."/>
            <person name="Newman J.D."/>
        </authorList>
    </citation>
    <scope>NUCLEOTIDE SEQUENCE [LARGE SCALE GENOMIC DNA]</scope>
    <source>
        <strain evidence="6 7">CAR-09</strain>
    </source>
</reference>